<accession>A0ABP0YS46</accession>
<dbReference type="Proteomes" id="UP001642487">
    <property type="component" value="Chromosome 5"/>
</dbReference>
<dbReference type="EMBL" id="OZ021739">
    <property type="protein sequence ID" value="CAK9323206.1"/>
    <property type="molecule type" value="Genomic_DNA"/>
</dbReference>
<reference evidence="1 2" key="1">
    <citation type="submission" date="2024-03" db="EMBL/GenBank/DDBJ databases">
        <authorList>
            <person name="Gkanogiannis A."/>
            <person name="Becerra Lopez-Lavalle L."/>
        </authorList>
    </citation>
    <scope>NUCLEOTIDE SEQUENCE [LARGE SCALE GENOMIC DNA]</scope>
</reference>
<evidence type="ECO:0000313" key="1">
    <source>
        <dbReference type="EMBL" id="CAK9323206.1"/>
    </source>
</evidence>
<keyword evidence="2" id="KW-1185">Reference proteome</keyword>
<proteinExistence type="predicted"/>
<name>A0ABP0YS46_9ROSI</name>
<protein>
    <submittedName>
        <fullName evidence="1">Uncharacterized protein</fullName>
    </submittedName>
</protein>
<organism evidence="1 2">
    <name type="scientific">Citrullus colocynthis</name>
    <name type="common">colocynth</name>
    <dbReference type="NCBI Taxonomy" id="252529"/>
    <lineage>
        <taxon>Eukaryota</taxon>
        <taxon>Viridiplantae</taxon>
        <taxon>Streptophyta</taxon>
        <taxon>Embryophyta</taxon>
        <taxon>Tracheophyta</taxon>
        <taxon>Spermatophyta</taxon>
        <taxon>Magnoliopsida</taxon>
        <taxon>eudicotyledons</taxon>
        <taxon>Gunneridae</taxon>
        <taxon>Pentapetalae</taxon>
        <taxon>rosids</taxon>
        <taxon>fabids</taxon>
        <taxon>Cucurbitales</taxon>
        <taxon>Cucurbitaceae</taxon>
        <taxon>Benincaseae</taxon>
        <taxon>Citrullus</taxon>
    </lineage>
</organism>
<evidence type="ECO:0000313" key="2">
    <source>
        <dbReference type="Proteomes" id="UP001642487"/>
    </source>
</evidence>
<sequence>MFSTAKWLKEEHPQYYSCTKKAKTGPSISLNDAKLPSSNFSLITKRSHSTKLTSITNTTTMAIPAQPISNASILLVSDAQLQHKSPSRSTRKPKKPLKLSVLRTLLLRRQDGPFLIHI</sequence>
<gene>
    <name evidence="1" type="ORF">CITCOLO1_LOCUS15381</name>
</gene>